<evidence type="ECO:0000256" key="4">
    <source>
        <dbReference type="ARBA" id="ARBA00022741"/>
    </source>
</evidence>
<dbReference type="GO" id="GO:0006417">
    <property type="term" value="P:regulation of translation"/>
    <property type="evidence" value="ECO:0007669"/>
    <property type="project" value="UniProtKB-KW"/>
</dbReference>
<keyword evidence="17" id="KW-1185">Reference proteome</keyword>
<keyword evidence="5" id="KW-0251">Elongation factor</keyword>
<dbReference type="GO" id="GO:0002184">
    <property type="term" value="P:cytoplasmic translational termination"/>
    <property type="evidence" value="ECO:0007669"/>
    <property type="project" value="UniProtKB-ARBA"/>
</dbReference>
<evidence type="ECO:0000256" key="3">
    <source>
        <dbReference type="ARBA" id="ARBA00022490"/>
    </source>
</evidence>
<evidence type="ECO:0000256" key="1">
    <source>
        <dbReference type="ARBA" id="ARBA00004496"/>
    </source>
</evidence>
<evidence type="ECO:0000256" key="12">
    <source>
        <dbReference type="ARBA" id="ARBA00074866"/>
    </source>
</evidence>
<sequence>MPPKSGHQRAKNIDYEDDDIYSDEEEYYEEGVEGDGMSEEDKQQMAAATIKVKEALGGSFKVTETQIQEALWHYYYDVGKSVSYLKNKYAPKVPAQPKQSQKPASRFDQAASAAGVGAPNGKLSSFIDSTTVCAALNLGLESCYSTPPPVHFPISYNFDRLTEDITNFFWDTPWGNVPSHRLGTIIPQTVAPKGGLLGGSKLAALAAKRKQKQQEQAAKAEEEGNDADKAVALLDRLSVKSDRPALLAPSDKAPKPAIRYQRKRSPSPQPQPQVESDEEPDLGTTRPTMEFPDLRAQPSMFATTLCSKNDSRPAGQSHQSTSFAEFALPYTSMVEFKKVDPFASPSPDDIVQEAQKRGAGRPSKPKATPKKPAGDKLAEAVDKLHVEEAPRVKSKNLNVVEEFAKSEMKRMMNFVVIGHVDHGKSTLMGRLLYDLKVIDQRSVDKLKKEAENIGKASFALAWVMDQTSEERSRGVTVDIATNNFETEQTRFTILDAPGHRDFIPNMIAGASQADFAVLVIDASTNSFESGLKGQTKEHALLVRSMGVQRLIVAVNKMDTINWSQHRFNEISTQMTTFLTTASFSPKQISFIPCAGLTGENVTHRNPDNSLLDWYTGPTLVSALDTSAPSPRPLDKPLRLTISDVFRGGITNPISITGRIDAGTLQIGDQILIMPSSEKATIKAIELDGEPVDWAVAGQIPTLHLQDIDPVHLRLGDIACAPNHPVRLIKSFTCKILAFEHVLPSSVDVFRGRLQAEGRIVRLSATLDKTSGEVLKKKPRIVRPGEVARVVVELQRELPLEVGVRIVLRERGSTVAAGLLEG</sequence>
<feature type="region of interest" description="Disordered" evidence="14">
    <location>
        <begin position="344"/>
        <end position="375"/>
    </location>
</feature>
<dbReference type="AlphaFoldDB" id="A0A2V1DRE5"/>
<dbReference type="InterPro" id="IPR015033">
    <property type="entry name" value="HBS1-like_N"/>
</dbReference>
<name>A0A2V1DRE5_9PLEO</name>
<dbReference type="Pfam" id="PF03144">
    <property type="entry name" value="GTP_EFTU_D2"/>
    <property type="match status" value="1"/>
</dbReference>
<dbReference type="GO" id="GO:0005525">
    <property type="term" value="F:GTP binding"/>
    <property type="evidence" value="ECO:0007669"/>
    <property type="project" value="UniProtKB-KW"/>
</dbReference>
<dbReference type="InterPro" id="IPR004160">
    <property type="entry name" value="Transl_elong_EFTu/EF1A_C"/>
</dbReference>
<dbReference type="Gene3D" id="2.40.30.10">
    <property type="entry name" value="Translation factors"/>
    <property type="match status" value="2"/>
</dbReference>
<evidence type="ECO:0000313" key="17">
    <source>
        <dbReference type="Proteomes" id="UP000244855"/>
    </source>
</evidence>
<dbReference type="FunFam" id="2.40.30.10:FF:000020">
    <property type="entry name" value="Translation elongation factor EF-1"/>
    <property type="match status" value="1"/>
</dbReference>
<organism evidence="16 17">
    <name type="scientific">Periconia macrospinosa</name>
    <dbReference type="NCBI Taxonomy" id="97972"/>
    <lineage>
        <taxon>Eukaryota</taxon>
        <taxon>Fungi</taxon>
        <taxon>Dikarya</taxon>
        <taxon>Ascomycota</taxon>
        <taxon>Pezizomycotina</taxon>
        <taxon>Dothideomycetes</taxon>
        <taxon>Pleosporomycetidae</taxon>
        <taxon>Pleosporales</taxon>
        <taxon>Massarineae</taxon>
        <taxon>Periconiaceae</taxon>
        <taxon>Periconia</taxon>
    </lineage>
</organism>
<evidence type="ECO:0000313" key="16">
    <source>
        <dbReference type="EMBL" id="PVI00843.1"/>
    </source>
</evidence>
<dbReference type="InterPro" id="IPR031157">
    <property type="entry name" value="G_TR_CS"/>
</dbReference>
<dbReference type="PROSITE" id="PS51722">
    <property type="entry name" value="G_TR_2"/>
    <property type="match status" value="1"/>
</dbReference>
<keyword evidence="7" id="KW-0810">Translation regulation</keyword>
<evidence type="ECO:0000256" key="14">
    <source>
        <dbReference type="SAM" id="MobiDB-lite"/>
    </source>
</evidence>
<dbReference type="EMBL" id="KZ805367">
    <property type="protein sequence ID" value="PVI00843.1"/>
    <property type="molecule type" value="Genomic_DNA"/>
</dbReference>
<accession>A0A2V1DRE5</accession>
<dbReference type="GO" id="GO:0005829">
    <property type="term" value="C:cytosol"/>
    <property type="evidence" value="ECO:0007669"/>
    <property type="project" value="GOC"/>
</dbReference>
<dbReference type="Pfam" id="PF00009">
    <property type="entry name" value="GTP_EFTU"/>
    <property type="match status" value="1"/>
</dbReference>
<protein>
    <recommendedName>
        <fullName evidence="12">Elongation factor 1 alpha-like protein</fullName>
    </recommendedName>
</protein>
<keyword evidence="9" id="KW-0342">GTP-binding</keyword>
<dbReference type="OrthoDB" id="342024at2759"/>
<dbReference type="Pfam" id="PF08938">
    <property type="entry name" value="HBS1_N"/>
    <property type="match status" value="1"/>
</dbReference>
<evidence type="ECO:0000256" key="8">
    <source>
        <dbReference type="ARBA" id="ARBA00022917"/>
    </source>
</evidence>
<keyword evidence="6" id="KW-0378">Hydrolase</keyword>
<dbReference type="PROSITE" id="PS00301">
    <property type="entry name" value="G_TR_1"/>
    <property type="match status" value="1"/>
</dbReference>
<evidence type="ECO:0000256" key="11">
    <source>
        <dbReference type="ARBA" id="ARBA00063537"/>
    </source>
</evidence>
<comment type="subcellular location">
    <subcellularLocation>
        <location evidence="1">Cytoplasm</location>
    </subcellularLocation>
</comment>
<dbReference type="SUPFAM" id="SSF52540">
    <property type="entry name" value="P-loop containing nucleoside triphosphate hydrolases"/>
    <property type="match status" value="1"/>
</dbReference>
<dbReference type="GO" id="GO:0003746">
    <property type="term" value="F:translation elongation factor activity"/>
    <property type="evidence" value="ECO:0007669"/>
    <property type="project" value="UniProtKB-KW"/>
</dbReference>
<comment type="catalytic activity">
    <reaction evidence="10">
        <text>GTP + H2O = GDP + phosphate + H(+)</text>
        <dbReference type="Rhea" id="RHEA:19669"/>
        <dbReference type="ChEBI" id="CHEBI:15377"/>
        <dbReference type="ChEBI" id="CHEBI:15378"/>
        <dbReference type="ChEBI" id="CHEBI:37565"/>
        <dbReference type="ChEBI" id="CHEBI:43474"/>
        <dbReference type="ChEBI" id="CHEBI:58189"/>
    </reaction>
    <physiologicalReaction direction="left-to-right" evidence="10">
        <dbReference type="Rhea" id="RHEA:19670"/>
    </physiologicalReaction>
</comment>
<dbReference type="PRINTS" id="PR00315">
    <property type="entry name" value="ELONGATNFCT"/>
</dbReference>
<proteinExistence type="inferred from homology"/>
<evidence type="ECO:0000256" key="2">
    <source>
        <dbReference type="ARBA" id="ARBA00007249"/>
    </source>
</evidence>
<comment type="subunit">
    <text evidence="11">Component of the Dom34-Hbs1 complex, also named Pelota-HBS1L complex, composed of dom34 and hbs1.</text>
</comment>
<feature type="domain" description="Tr-type G" evidence="15">
    <location>
        <begin position="409"/>
        <end position="631"/>
    </location>
</feature>
<evidence type="ECO:0000259" key="15">
    <source>
        <dbReference type="PROSITE" id="PS51722"/>
    </source>
</evidence>
<dbReference type="FunFam" id="3.40.50.300:FF:000204">
    <property type="entry name" value="Translation elongation factor Tu"/>
    <property type="match status" value="1"/>
</dbReference>
<dbReference type="InterPro" id="IPR009001">
    <property type="entry name" value="Transl_elong_EF1A/Init_IF2_C"/>
</dbReference>
<dbReference type="InterPro" id="IPR004161">
    <property type="entry name" value="EFTu-like_2"/>
</dbReference>
<dbReference type="Gene3D" id="3.40.50.300">
    <property type="entry name" value="P-loop containing nucleotide triphosphate hydrolases"/>
    <property type="match status" value="1"/>
</dbReference>
<feature type="region of interest" description="Disordered" evidence="14">
    <location>
        <begin position="243"/>
        <end position="296"/>
    </location>
</feature>
<dbReference type="STRING" id="97972.A0A2V1DRE5"/>
<evidence type="ECO:0000256" key="13">
    <source>
        <dbReference type="SAM" id="Coils"/>
    </source>
</evidence>
<dbReference type="GO" id="GO:1990533">
    <property type="term" value="C:Dom34-Hbs1 complex"/>
    <property type="evidence" value="ECO:0007669"/>
    <property type="project" value="UniProtKB-ARBA"/>
</dbReference>
<keyword evidence="8" id="KW-0648">Protein biosynthesis</keyword>
<dbReference type="CDD" id="cd01883">
    <property type="entry name" value="EF1_alpha"/>
    <property type="match status" value="1"/>
</dbReference>
<gene>
    <name evidence="16" type="ORF">DM02DRAFT_655085</name>
</gene>
<dbReference type="SUPFAM" id="SSF50447">
    <property type="entry name" value="Translation proteins"/>
    <property type="match status" value="1"/>
</dbReference>
<evidence type="ECO:0000256" key="5">
    <source>
        <dbReference type="ARBA" id="ARBA00022768"/>
    </source>
</evidence>
<dbReference type="InterPro" id="IPR050100">
    <property type="entry name" value="TRAFAC_GTPase_members"/>
</dbReference>
<dbReference type="InterPro" id="IPR009000">
    <property type="entry name" value="Transl_B-barrel_sf"/>
</dbReference>
<dbReference type="GO" id="GO:0003924">
    <property type="term" value="F:GTPase activity"/>
    <property type="evidence" value="ECO:0007669"/>
    <property type="project" value="InterPro"/>
</dbReference>
<keyword evidence="3" id="KW-0963">Cytoplasm</keyword>
<keyword evidence="13" id="KW-0175">Coiled coil</keyword>
<keyword evidence="4" id="KW-0547">Nucleotide-binding</keyword>
<dbReference type="CDD" id="cd16267">
    <property type="entry name" value="HBS1-like_II"/>
    <property type="match status" value="1"/>
</dbReference>
<feature type="compositionally biased region" description="Basic residues" evidence="14">
    <location>
        <begin position="1"/>
        <end position="10"/>
    </location>
</feature>
<evidence type="ECO:0000256" key="7">
    <source>
        <dbReference type="ARBA" id="ARBA00022845"/>
    </source>
</evidence>
<dbReference type="InterPro" id="IPR027417">
    <property type="entry name" value="P-loop_NTPase"/>
</dbReference>
<evidence type="ECO:0000256" key="6">
    <source>
        <dbReference type="ARBA" id="ARBA00022801"/>
    </source>
</evidence>
<reference evidence="16 17" key="1">
    <citation type="journal article" date="2018" name="Sci. Rep.">
        <title>Comparative genomics provides insights into the lifestyle and reveals functional heterogeneity of dark septate endophytic fungi.</title>
        <authorList>
            <person name="Knapp D.G."/>
            <person name="Nemeth J.B."/>
            <person name="Barry K."/>
            <person name="Hainaut M."/>
            <person name="Henrissat B."/>
            <person name="Johnson J."/>
            <person name="Kuo A."/>
            <person name="Lim J.H.P."/>
            <person name="Lipzen A."/>
            <person name="Nolan M."/>
            <person name="Ohm R.A."/>
            <person name="Tamas L."/>
            <person name="Grigoriev I.V."/>
            <person name="Spatafora J.W."/>
            <person name="Nagy L.G."/>
            <person name="Kovacs G.M."/>
        </authorList>
    </citation>
    <scope>NUCLEOTIDE SEQUENCE [LARGE SCALE GENOMIC DNA]</scope>
    <source>
        <strain evidence="16 17">DSE2036</strain>
    </source>
</reference>
<dbReference type="PANTHER" id="PTHR23115">
    <property type="entry name" value="TRANSLATION FACTOR"/>
    <property type="match status" value="1"/>
</dbReference>
<dbReference type="SUPFAM" id="SSF50465">
    <property type="entry name" value="EF-Tu/eEF-1alpha/eIF2-gamma C-terminal domain"/>
    <property type="match status" value="1"/>
</dbReference>
<feature type="coiled-coil region" evidence="13">
    <location>
        <begin position="203"/>
        <end position="230"/>
    </location>
</feature>
<comment type="similarity">
    <text evidence="2">Belongs to the TRAFAC class translation factor GTPase superfamily. Classic translation factor GTPase family. EF-Tu/EF-1A subfamily.</text>
</comment>
<evidence type="ECO:0000256" key="9">
    <source>
        <dbReference type="ARBA" id="ARBA00023134"/>
    </source>
</evidence>
<dbReference type="InterPro" id="IPR000795">
    <property type="entry name" value="T_Tr_GTP-bd_dom"/>
</dbReference>
<dbReference type="Pfam" id="PF03143">
    <property type="entry name" value="GTP_EFTU_D3"/>
    <property type="match status" value="1"/>
</dbReference>
<feature type="compositionally biased region" description="Acidic residues" evidence="14">
    <location>
        <begin position="15"/>
        <end position="38"/>
    </location>
</feature>
<evidence type="ECO:0000256" key="10">
    <source>
        <dbReference type="ARBA" id="ARBA00049117"/>
    </source>
</evidence>
<feature type="region of interest" description="Disordered" evidence="14">
    <location>
        <begin position="1"/>
        <end position="43"/>
    </location>
</feature>
<dbReference type="FunFam" id="2.40.30.10:FF:000070">
    <property type="entry name" value="Translation elongation factor EF-1 subunit"/>
    <property type="match status" value="1"/>
</dbReference>
<dbReference type="Proteomes" id="UP000244855">
    <property type="component" value="Unassembled WGS sequence"/>
</dbReference>